<feature type="transmembrane region" description="Helical" evidence="5">
    <location>
        <begin position="228"/>
        <end position="249"/>
    </location>
</feature>
<protein>
    <recommendedName>
        <fullName evidence="8">GMP synthase</fullName>
    </recommendedName>
</protein>
<keyword evidence="3 5" id="KW-1133">Transmembrane helix</keyword>
<feature type="transmembrane region" description="Helical" evidence="5">
    <location>
        <begin position="197"/>
        <end position="216"/>
    </location>
</feature>
<evidence type="ECO:0000256" key="2">
    <source>
        <dbReference type="ARBA" id="ARBA00022692"/>
    </source>
</evidence>
<evidence type="ECO:0008006" key="8">
    <source>
        <dbReference type="Google" id="ProtNLM"/>
    </source>
</evidence>
<keyword evidence="2 5" id="KW-0812">Transmembrane</keyword>
<evidence type="ECO:0000256" key="1">
    <source>
        <dbReference type="ARBA" id="ARBA00004127"/>
    </source>
</evidence>
<evidence type="ECO:0000256" key="3">
    <source>
        <dbReference type="ARBA" id="ARBA00022989"/>
    </source>
</evidence>
<dbReference type="RefSeq" id="WP_119530332.1">
    <property type="nucleotide sequence ID" value="NZ_QXTF01000001.1"/>
</dbReference>
<gene>
    <name evidence="6" type="ORF">D3M59_00065</name>
</gene>
<accession>A0A418Q0V0</accession>
<dbReference type="PANTHER" id="PTHR31851">
    <property type="entry name" value="FE(2+)/MN(2+) TRANSPORTER PCL1"/>
    <property type="match status" value="1"/>
</dbReference>
<sequence>MAIPTSARDLAAEHKAAAIRERLAAPRGESPLGDFILGGVDGVVTTFAVVAGCAGGQLTGTIVIILGLANLVADGFSMAVSNYLGTKSRQDEIREFRADEIRQTQMYPEGEREEIRQIFELKGFQGKTLNRIVEVITSDRRIWVDTMMAEELKLSDGSTRPLRAALATFAAFSICGFIPLVPFILGTSHFDIKFGVSGALAALTFVALGVGKGLVLGLSPWKAGLQTLGLGGGAAILAYGVGVAAHLLFQVSPAQ</sequence>
<dbReference type="GO" id="GO:0030026">
    <property type="term" value="P:intracellular manganese ion homeostasis"/>
    <property type="evidence" value="ECO:0007669"/>
    <property type="project" value="InterPro"/>
</dbReference>
<evidence type="ECO:0000313" key="7">
    <source>
        <dbReference type="Proteomes" id="UP000285023"/>
    </source>
</evidence>
<comment type="subcellular location">
    <subcellularLocation>
        <location evidence="1">Endomembrane system</location>
        <topology evidence="1">Multi-pass membrane protein</topology>
    </subcellularLocation>
</comment>
<feature type="transmembrane region" description="Helical" evidence="5">
    <location>
        <begin position="164"/>
        <end position="185"/>
    </location>
</feature>
<keyword evidence="4 5" id="KW-0472">Membrane</keyword>
<evidence type="ECO:0000256" key="5">
    <source>
        <dbReference type="SAM" id="Phobius"/>
    </source>
</evidence>
<dbReference type="GO" id="GO:0012505">
    <property type="term" value="C:endomembrane system"/>
    <property type="evidence" value="ECO:0007669"/>
    <property type="project" value="UniProtKB-SubCell"/>
</dbReference>
<evidence type="ECO:0000256" key="4">
    <source>
        <dbReference type="ARBA" id="ARBA00023136"/>
    </source>
</evidence>
<dbReference type="EMBL" id="QXTF01000001">
    <property type="protein sequence ID" value="RIX31471.1"/>
    <property type="molecule type" value="Genomic_DNA"/>
</dbReference>
<reference evidence="6 7" key="1">
    <citation type="submission" date="2018-09" db="EMBL/GenBank/DDBJ databases">
        <title>Sphingomonas sp. DAC4.</title>
        <authorList>
            <person name="Seo T."/>
        </authorList>
    </citation>
    <scope>NUCLEOTIDE SEQUENCE [LARGE SCALE GENOMIC DNA]</scope>
    <source>
        <strain evidence="6 7">DAC4</strain>
    </source>
</reference>
<keyword evidence="7" id="KW-1185">Reference proteome</keyword>
<dbReference type="GO" id="GO:0005384">
    <property type="term" value="F:manganese ion transmembrane transporter activity"/>
    <property type="evidence" value="ECO:0007669"/>
    <property type="project" value="InterPro"/>
</dbReference>
<dbReference type="AlphaFoldDB" id="A0A418Q0V0"/>
<dbReference type="InterPro" id="IPR008217">
    <property type="entry name" value="Ccc1_fam"/>
</dbReference>
<dbReference type="OrthoDB" id="5506246at2"/>
<organism evidence="6 7">
    <name type="scientific">Sphingomonas edaphi</name>
    <dbReference type="NCBI Taxonomy" id="2315689"/>
    <lineage>
        <taxon>Bacteria</taxon>
        <taxon>Pseudomonadati</taxon>
        <taxon>Pseudomonadota</taxon>
        <taxon>Alphaproteobacteria</taxon>
        <taxon>Sphingomonadales</taxon>
        <taxon>Sphingomonadaceae</taxon>
        <taxon>Sphingomonas</taxon>
    </lineage>
</organism>
<dbReference type="Proteomes" id="UP000285023">
    <property type="component" value="Unassembled WGS sequence"/>
</dbReference>
<proteinExistence type="predicted"/>
<name>A0A418Q0V0_9SPHN</name>
<dbReference type="Pfam" id="PF01988">
    <property type="entry name" value="VIT1"/>
    <property type="match status" value="1"/>
</dbReference>
<evidence type="ECO:0000313" key="6">
    <source>
        <dbReference type="EMBL" id="RIX31471.1"/>
    </source>
</evidence>
<comment type="caution">
    <text evidence="6">The sequence shown here is derived from an EMBL/GenBank/DDBJ whole genome shotgun (WGS) entry which is preliminary data.</text>
</comment>